<organism evidence="1 2">
    <name type="scientific">Nonomuraea purpurea</name>
    <dbReference type="NCBI Taxonomy" id="1849276"/>
    <lineage>
        <taxon>Bacteria</taxon>
        <taxon>Bacillati</taxon>
        <taxon>Actinomycetota</taxon>
        <taxon>Actinomycetes</taxon>
        <taxon>Streptosporangiales</taxon>
        <taxon>Streptosporangiaceae</taxon>
        <taxon>Nonomuraea</taxon>
    </lineage>
</organism>
<dbReference type="RefSeq" id="WP_379536069.1">
    <property type="nucleotide sequence ID" value="NZ_JBHSBI010000067.1"/>
</dbReference>
<dbReference type="EMBL" id="JBHSBI010000067">
    <property type="protein sequence ID" value="MFC4016278.1"/>
    <property type="molecule type" value="Genomic_DNA"/>
</dbReference>
<evidence type="ECO:0000313" key="1">
    <source>
        <dbReference type="EMBL" id="MFC4016278.1"/>
    </source>
</evidence>
<keyword evidence="2" id="KW-1185">Reference proteome</keyword>
<dbReference type="Proteomes" id="UP001595851">
    <property type="component" value="Unassembled WGS sequence"/>
</dbReference>
<gene>
    <name evidence="1" type="ORF">ACFOY2_54365</name>
</gene>
<comment type="caution">
    <text evidence="1">The sequence shown here is derived from an EMBL/GenBank/DDBJ whole genome shotgun (WGS) entry which is preliminary data.</text>
</comment>
<name>A0ABV8GQK2_9ACTN</name>
<sequence length="173" mass="18858">MVRATHAHEHKDTTMPEPGDYALARDLDDTEHAVIWDAPVGMATTAVCGALAAPSATTEITILWWYHTCASACRRCAELVIAIGWAMTLAPYDVTRARLDRLLEARGCGPTSDEQWSALGWDRCDPAGEQRGRAVALMQRWHLTPAGLDSAGDRLGAAAMTDQERAEILDPPY</sequence>
<protein>
    <submittedName>
        <fullName evidence="1">Uncharacterized protein</fullName>
    </submittedName>
</protein>
<accession>A0ABV8GQK2</accession>
<evidence type="ECO:0000313" key="2">
    <source>
        <dbReference type="Proteomes" id="UP001595851"/>
    </source>
</evidence>
<proteinExistence type="predicted"/>
<reference evidence="2" key="1">
    <citation type="journal article" date="2019" name="Int. J. Syst. Evol. Microbiol.">
        <title>The Global Catalogue of Microorganisms (GCM) 10K type strain sequencing project: providing services to taxonomists for standard genome sequencing and annotation.</title>
        <authorList>
            <consortium name="The Broad Institute Genomics Platform"/>
            <consortium name="The Broad Institute Genome Sequencing Center for Infectious Disease"/>
            <person name="Wu L."/>
            <person name="Ma J."/>
        </authorList>
    </citation>
    <scope>NUCLEOTIDE SEQUENCE [LARGE SCALE GENOMIC DNA]</scope>
    <source>
        <strain evidence="2">TBRC 1276</strain>
    </source>
</reference>